<dbReference type="AlphaFoldDB" id="A0A8B8PL80"/>
<dbReference type="InterPro" id="IPR007658">
    <property type="entry name" value="DUF594"/>
</dbReference>
<feature type="transmembrane region" description="Helical" evidence="1">
    <location>
        <begin position="278"/>
        <end position="299"/>
    </location>
</feature>
<feature type="transmembrane region" description="Helical" evidence="1">
    <location>
        <begin position="130"/>
        <end position="158"/>
    </location>
</feature>
<keyword evidence="1" id="KW-1133">Transmembrane helix</keyword>
<feature type="transmembrane region" description="Helical" evidence="1">
    <location>
        <begin position="311"/>
        <end position="333"/>
    </location>
</feature>
<organism evidence="3 4">
    <name type="scientific">Rhodamnia argentea</name>
    <dbReference type="NCBI Taxonomy" id="178133"/>
    <lineage>
        <taxon>Eukaryota</taxon>
        <taxon>Viridiplantae</taxon>
        <taxon>Streptophyta</taxon>
        <taxon>Embryophyta</taxon>
        <taxon>Tracheophyta</taxon>
        <taxon>Spermatophyta</taxon>
        <taxon>Magnoliopsida</taxon>
        <taxon>eudicotyledons</taxon>
        <taxon>Gunneridae</taxon>
        <taxon>Pentapetalae</taxon>
        <taxon>rosids</taxon>
        <taxon>malvids</taxon>
        <taxon>Myrtales</taxon>
        <taxon>Myrtaceae</taxon>
        <taxon>Myrtoideae</taxon>
        <taxon>Myrteae</taxon>
        <taxon>Australasian group</taxon>
        <taxon>Rhodamnia</taxon>
    </lineage>
</organism>
<keyword evidence="1" id="KW-0472">Membrane</keyword>
<dbReference type="Pfam" id="PF04578">
    <property type="entry name" value="DUF594"/>
    <property type="match status" value="1"/>
</dbReference>
<dbReference type="InterPro" id="IPR025315">
    <property type="entry name" value="DUF4220"/>
</dbReference>
<evidence type="ECO:0000256" key="1">
    <source>
        <dbReference type="SAM" id="Phobius"/>
    </source>
</evidence>
<accession>A0A8B8PL80</accession>
<dbReference type="Pfam" id="PF13968">
    <property type="entry name" value="DUF4220"/>
    <property type="match status" value="1"/>
</dbReference>
<dbReference type="OrthoDB" id="1689146at2759"/>
<reference evidence="4" key="1">
    <citation type="submission" date="2025-08" db="UniProtKB">
        <authorList>
            <consortium name="RefSeq"/>
        </authorList>
    </citation>
    <scope>IDENTIFICATION</scope>
    <source>
        <tissue evidence="4">Leaf</tissue>
    </source>
</reference>
<dbReference type="Proteomes" id="UP000827889">
    <property type="component" value="Chromosome 4"/>
</dbReference>
<dbReference type="RefSeq" id="XP_030535566.1">
    <property type="nucleotide sequence ID" value="XM_030679706.2"/>
</dbReference>
<proteinExistence type="predicted"/>
<sequence>MAYFKWIPKPALVAREDLMNLWDAWGIQMLVIGSISFQAVLLFGNRRRSMTGRTGILMRTIFWVTYLFATEVIPYSLGKLTGLRVIDPAQPDPNIELKAFLAPLLLLQLGYPDNITAYSMEDNRLGWRQVLNMAIVVAVVTGVLIRCWSYSIFVFLYFPMFVAGIVKYAEGVWALKFALGWNIGTTGKESAPEIPHFLRDLPEETHDLKLLVKAYYRFHCLKPHLENWIYHPDDVSDLHLSIEQSSSADKFIVTEMELGFMYDVLYTKAPIIYTKLGLIVRFVSFFFLFVTLCAFRILARTLPRNVSAYTNFTFSVLTVTFLIEMYQIVLLPFSDWAIVKMAKRHKWPLVLPFLRSLAPRSARRWRRWSNKLDQFNLLTYCIQDDWTRYIKFLKCFGVQEYIKRNWRLNRMGGPVYFSFSEKVKLWEELKRSEIRGSYLFSQRVDWTLDRFTETDELRWSVEKGFDKCIVVWHIATNICYHRSEDSSDFPYLSNLISDYMMYLLAIHPYMLSVITGDIVFAHACCEIESILKDGALIKTEKDLARSILTAVERPPSSSLRENPGARITSEWDVISDSKRLAQLLWKRGDKWQIIDSFWMEMLFSATKNCRLSHHADQLRRGGELITLIWLIVAHKTDKTLAS</sequence>
<feature type="transmembrane region" description="Helical" evidence="1">
    <location>
        <begin position="56"/>
        <end position="77"/>
    </location>
</feature>
<dbReference type="PANTHER" id="PTHR31325">
    <property type="entry name" value="OS01G0798800 PROTEIN-RELATED"/>
    <property type="match status" value="1"/>
</dbReference>
<protein>
    <submittedName>
        <fullName evidence="4">Uncharacterized protein LOC115744488</fullName>
    </submittedName>
</protein>
<evidence type="ECO:0000313" key="3">
    <source>
        <dbReference type="Proteomes" id="UP000827889"/>
    </source>
</evidence>
<dbReference type="GeneID" id="115744488"/>
<evidence type="ECO:0000259" key="2">
    <source>
        <dbReference type="Pfam" id="PF13968"/>
    </source>
</evidence>
<dbReference type="KEGG" id="rarg:115744488"/>
<name>A0A8B8PL80_9MYRT</name>
<feature type="transmembrane region" description="Helical" evidence="1">
    <location>
        <begin position="25"/>
        <end position="44"/>
    </location>
</feature>
<feature type="domain" description="DUF4220" evidence="2">
    <location>
        <begin position="63"/>
        <end position="380"/>
    </location>
</feature>
<keyword evidence="3" id="KW-1185">Reference proteome</keyword>
<evidence type="ECO:0000313" key="4">
    <source>
        <dbReference type="RefSeq" id="XP_030535566.1"/>
    </source>
</evidence>
<keyword evidence="1" id="KW-0812">Transmembrane</keyword>
<gene>
    <name evidence="4" type="primary">LOC115744488</name>
</gene>